<protein>
    <submittedName>
        <fullName evidence="5">Ig-like protein group 1</fullName>
    </submittedName>
</protein>
<dbReference type="PANTHER" id="PTHR39576:SF1">
    <property type="entry name" value="INVASIN"/>
    <property type="match status" value="1"/>
</dbReference>
<dbReference type="Pfam" id="PF02369">
    <property type="entry name" value="Big_1"/>
    <property type="match status" value="7"/>
</dbReference>
<dbReference type="SMART" id="SM00634">
    <property type="entry name" value="BID_1"/>
    <property type="match status" value="10"/>
</dbReference>
<dbReference type="Pfam" id="PF09134">
    <property type="entry name" value="Invasin_D3"/>
    <property type="match status" value="2"/>
</dbReference>
<feature type="region of interest" description="Disordered" evidence="2">
    <location>
        <begin position="1259"/>
        <end position="1289"/>
    </location>
</feature>
<evidence type="ECO:0000313" key="5">
    <source>
        <dbReference type="EMBL" id="TQM61541.1"/>
    </source>
</evidence>
<evidence type="ECO:0000259" key="4">
    <source>
        <dbReference type="PROSITE" id="PS51127"/>
    </source>
</evidence>
<evidence type="ECO:0000256" key="2">
    <source>
        <dbReference type="SAM" id="MobiDB-lite"/>
    </source>
</evidence>
<dbReference type="Gene3D" id="2.60.40.10">
    <property type="entry name" value="Immunoglobulins"/>
    <property type="match status" value="11"/>
</dbReference>
<evidence type="ECO:0000313" key="6">
    <source>
        <dbReference type="Proteomes" id="UP000318331"/>
    </source>
</evidence>
<feature type="transmembrane region" description="Helical" evidence="3">
    <location>
        <begin position="1461"/>
        <end position="1480"/>
    </location>
</feature>
<feature type="domain" description="Big-1" evidence="4">
    <location>
        <begin position="389"/>
        <end position="486"/>
    </location>
</feature>
<feature type="domain" description="Big-1" evidence="4">
    <location>
        <begin position="807"/>
        <end position="893"/>
    </location>
</feature>
<dbReference type="InterPro" id="IPR051715">
    <property type="entry name" value="Intimin-Invasin_domain"/>
</dbReference>
<dbReference type="PANTHER" id="PTHR39576">
    <property type="entry name" value="ATTACHING AND EFFACING PROTEIN HOMOLOG-RELATED-RELATED"/>
    <property type="match status" value="1"/>
</dbReference>
<reference evidence="5 6" key="1">
    <citation type="submission" date="2019-06" db="EMBL/GenBank/DDBJ databases">
        <title>Sequencing the genomes of 1000 actinobacteria strains.</title>
        <authorList>
            <person name="Klenk H.-P."/>
        </authorList>
    </citation>
    <scope>NUCLEOTIDE SEQUENCE [LARGE SCALE GENOMIC DNA]</scope>
    <source>
        <strain evidence="5 6">DSM 18031</strain>
    </source>
</reference>
<dbReference type="Proteomes" id="UP000318331">
    <property type="component" value="Unassembled WGS sequence"/>
</dbReference>
<keyword evidence="3" id="KW-0812">Transmembrane</keyword>
<proteinExistence type="inferred from homology"/>
<feature type="domain" description="Big-1" evidence="4">
    <location>
        <begin position="912"/>
        <end position="1004"/>
    </location>
</feature>
<evidence type="ECO:0000256" key="3">
    <source>
        <dbReference type="SAM" id="Phobius"/>
    </source>
</evidence>
<dbReference type="GO" id="GO:0005975">
    <property type="term" value="P:carbohydrate metabolic process"/>
    <property type="evidence" value="ECO:0007669"/>
    <property type="project" value="UniProtKB-ARBA"/>
</dbReference>
<dbReference type="Pfam" id="PF17936">
    <property type="entry name" value="Big_6"/>
    <property type="match status" value="2"/>
</dbReference>
<keyword evidence="3" id="KW-0472">Membrane</keyword>
<organism evidence="5 6">
    <name type="scientific">Klugiella xanthotipulae</name>
    <dbReference type="NCBI Taxonomy" id="244735"/>
    <lineage>
        <taxon>Bacteria</taxon>
        <taxon>Bacillati</taxon>
        <taxon>Actinomycetota</taxon>
        <taxon>Actinomycetes</taxon>
        <taxon>Micrococcales</taxon>
        <taxon>Microbacteriaceae</taxon>
        <taxon>Klugiella</taxon>
    </lineage>
</organism>
<dbReference type="InterPro" id="IPR003344">
    <property type="entry name" value="Big_1_dom"/>
</dbReference>
<name>A0A543HT62_9MICO</name>
<dbReference type="InterPro" id="IPR008964">
    <property type="entry name" value="Invasin/intimin_cell_adhesion"/>
</dbReference>
<feature type="domain" description="Big-1" evidence="4">
    <location>
        <begin position="497"/>
        <end position="590"/>
    </location>
</feature>
<comment type="similarity">
    <text evidence="1">Belongs to the intimin/invasin family.</text>
</comment>
<comment type="caution">
    <text evidence="5">The sequence shown here is derived from an EMBL/GenBank/DDBJ whole genome shotgun (WGS) entry which is preliminary data.</text>
</comment>
<keyword evidence="6" id="KW-1185">Reference proteome</keyword>
<accession>A0A543HT62</accession>
<feature type="domain" description="Big-1" evidence="4">
    <location>
        <begin position="601"/>
        <end position="694"/>
    </location>
</feature>
<dbReference type="EMBL" id="VFPN01000003">
    <property type="protein sequence ID" value="TQM61541.1"/>
    <property type="molecule type" value="Genomic_DNA"/>
</dbReference>
<dbReference type="InterPro" id="IPR015217">
    <property type="entry name" value="Invasin_dom_3"/>
</dbReference>
<evidence type="ECO:0000256" key="1">
    <source>
        <dbReference type="ARBA" id="ARBA00010116"/>
    </source>
</evidence>
<dbReference type="OrthoDB" id="3435185at2"/>
<dbReference type="GO" id="GO:0009279">
    <property type="term" value="C:cell outer membrane"/>
    <property type="evidence" value="ECO:0007669"/>
    <property type="project" value="TreeGrafter"/>
</dbReference>
<dbReference type="PROSITE" id="PS51127">
    <property type="entry name" value="BIG1"/>
    <property type="match status" value="5"/>
</dbReference>
<dbReference type="InterPro" id="IPR013783">
    <property type="entry name" value="Ig-like_fold"/>
</dbReference>
<gene>
    <name evidence="5" type="ORF">FB466_2497</name>
</gene>
<dbReference type="RefSeq" id="WP_141918642.1">
    <property type="nucleotide sequence ID" value="NZ_BAAAYS010000006.1"/>
</dbReference>
<keyword evidence="3" id="KW-1133">Transmembrane helix</keyword>
<sequence length="1486" mass="147756">MTHALRAVRPTLRSYVLMRATTALLLICAVIAGGAVIAARPAVAAVPISVSPVSAAATITTAPSVPAVPSLGAAGTSRLTVTAYPREANGADSQLAWARVTDAAGRPIENVSVAFSGESTALVLSAPTALSDGEGYAVIGVTASVAGSYAVHASVAGIALAQSPATATFAPVSVSVAHSTWRLSGAESVVADGESHRVVRVEARDQRGEPRVGAKVSVDYGVGEHPGLVVPDPVRTDEYGVATLSITATQAVSASLRVVVDGVPLSGRQQLEFSENGVGVPSAATSTWQIRADQPVTANGRDYYSSVMTIRDVEGTPVPGVMTHYSVEAAEAIAPGSAVTDADGRAVISLSASAAGLAALRADVGGWSFAPTVVGFAAAAPVPLLAAGATELSVTRGSRVADGVQEHTASVVVRDAEGRPVPEADVYFRLGADLTATSPVSVATGTDGVARVGLTATTAGRSEVTATVNGQPVPPAEGSSGRIDFVAGSPSLGVEGRTALSLAGGDRAADGLDSHLLLVTVQDAQGNPVADTPVSFRADAGVDLSGRTAITDRGGIAAVTATSVFIGRFRVSATVGGQAVQGGEQTVEFAAGAPVVGTGSHSSVGASSASSDPDGVAQQAAWAIIRDAAGHPVPGALVSFAVGGDASLTAASVVTDAEGVARVGVTSTRPGAVEVTASLAGQPVADQPVRVSFTQGSPSARGSSWVVGSSAEVVRADGASAYTAVVTVRDANGDPAPRVPVDIRVPDAVVADSPVALSDADGRAEFHLVSTVAGTFSVIAAIGGDPVGEPAALRFAVGQPSLGVEGSSELWVTDGTAVAGIGTQQAAVTVKDDHGNPLADVPVMFAADAGIELTASSVTTDADGVARVAAAAARPGEYTIRASVRVNDQVQSVGAGSRPLVYRSAGPSADASTLSVHGARSTLADGVAQASATVTVRDHDGQPVADATVDLQASEHLVLSSGPYVTDANGVLTVTATSRVAGSSELTALVGGQPIGMPQKLTYVAGEASSVTSEMTSSRLTIASDGSDSAELMVTLRDAVGNLTDDRGSVQILSSGGVVTPTITEDGIARATVSSVRPGVIEASFLLDGAASSAVTSVTCADAPVPPVVFASNGRAATGIAEASTVVVVSDAEGTVLGSAEADAAGRFSVPLSSTALRSESGADDTLRAVAWDDSGLPSTPTPLVVDAQVPEAPRLDATGGTSVTGAGLERGDTFRVFTADGTPVPGAARLDWGGLVTFTPEEPLNRVDAPYATITDAVGNESDPTEVTFTGRSPDARASSPDAFPTAGSTVSGRLTDVSGGAVMVSGAAGVFLGAARVGSEGAYTVRLATEQAIGDTLSVVSVSAEGAVSRPLALRIGLPHAEISTEPVYQPGVGVSVGPLVHGQGFQPGEAVIAVGGTDVPTVYSADINGNVYAPVNISARAGADSYSVSLVGSFSGEVTGSYTVPAGESPVGGVSVPFAFWAGLVALLMTGLCRVEARVRPRI</sequence>
<dbReference type="InterPro" id="IPR041498">
    <property type="entry name" value="Big_6"/>
</dbReference>
<dbReference type="SUPFAM" id="SSF49373">
    <property type="entry name" value="Invasin/intimin cell-adhesion fragments"/>
    <property type="match status" value="10"/>
</dbReference>